<evidence type="ECO:0000313" key="4">
    <source>
        <dbReference type="Proteomes" id="UP000184085"/>
    </source>
</evidence>
<accession>A0A1M4MX17</accession>
<dbReference type="GO" id="GO:0004735">
    <property type="term" value="F:pyrroline-5-carboxylate reductase activity"/>
    <property type="evidence" value="ECO:0007669"/>
    <property type="project" value="TreeGrafter"/>
</dbReference>
<dbReference type="Pfam" id="PF03807">
    <property type="entry name" value="F420_oxidored"/>
    <property type="match status" value="1"/>
</dbReference>
<dbReference type="RefSeq" id="WP_072703229.1">
    <property type="nucleotide sequence ID" value="NZ_FMJB01000017.1"/>
</dbReference>
<keyword evidence="4" id="KW-1185">Reference proteome</keyword>
<protein>
    <recommendedName>
        <fullName evidence="2">Pyrroline-5-carboxylate reductase catalytic N-terminal domain-containing protein</fullName>
    </recommendedName>
</protein>
<dbReference type="EMBL" id="FMJB01000017">
    <property type="protein sequence ID" value="SCM66214.1"/>
    <property type="molecule type" value="Genomic_DNA"/>
</dbReference>
<comment type="similarity">
    <text evidence="1">Belongs to the pyrroline-5-carboxylate reductase family.</text>
</comment>
<sequence>MRIGVLGLGTITSALVEGIGNDGHTIIVSERNAINSARLSEKFRSVSVAKNQSVVDTSDVIFLGLTDGVYKDVLSGLTFREGQKIVSLMAGPQIAEVAPLVAPAQLVARMIPFPSISTGGSQILVFGQTELIEELFGARNTIFPIDSEDALADWLCVQAVLSPAVLMVQQAAEWLADQGADAESSERFVRELVGSSLLAGPCAPLLRALDTPGGYNQRLRDMMVDGGMTVHLKEGLKALQE</sequence>
<dbReference type="PANTHER" id="PTHR11645">
    <property type="entry name" value="PYRROLINE-5-CARBOXYLATE REDUCTASE"/>
    <property type="match status" value="1"/>
</dbReference>
<dbReference type="InterPro" id="IPR036291">
    <property type="entry name" value="NAD(P)-bd_dom_sf"/>
</dbReference>
<dbReference type="PANTHER" id="PTHR11645:SF13">
    <property type="entry name" value="PYRROLINE-5-CARBOXYLATE REDUCTASE CATALYTIC N-TERMINAL DOMAIN-CONTAINING PROTEIN"/>
    <property type="match status" value="1"/>
</dbReference>
<dbReference type="Gene3D" id="3.40.50.720">
    <property type="entry name" value="NAD(P)-binding Rossmann-like Domain"/>
    <property type="match status" value="1"/>
</dbReference>
<name>A0A1M4MX17_9RHOB</name>
<evidence type="ECO:0000313" key="3">
    <source>
        <dbReference type="EMBL" id="SCM66214.1"/>
    </source>
</evidence>
<evidence type="ECO:0000259" key="2">
    <source>
        <dbReference type="Pfam" id="PF03807"/>
    </source>
</evidence>
<feature type="domain" description="Pyrroline-5-carboxylate reductase catalytic N-terminal" evidence="2">
    <location>
        <begin position="2"/>
        <end position="91"/>
    </location>
</feature>
<dbReference type="SUPFAM" id="SSF51735">
    <property type="entry name" value="NAD(P)-binding Rossmann-fold domains"/>
    <property type="match status" value="1"/>
</dbReference>
<evidence type="ECO:0000256" key="1">
    <source>
        <dbReference type="ARBA" id="ARBA00005525"/>
    </source>
</evidence>
<dbReference type="Proteomes" id="UP000184085">
    <property type="component" value="Unassembled WGS sequence"/>
</dbReference>
<dbReference type="GO" id="GO:0055129">
    <property type="term" value="P:L-proline biosynthetic process"/>
    <property type="evidence" value="ECO:0007669"/>
    <property type="project" value="TreeGrafter"/>
</dbReference>
<reference evidence="4" key="1">
    <citation type="submission" date="2016-09" db="EMBL/GenBank/DDBJ databases">
        <authorList>
            <person name="Wibberg D."/>
        </authorList>
    </citation>
    <scope>NUCLEOTIDE SEQUENCE [LARGE SCALE GENOMIC DNA]</scope>
</reference>
<dbReference type="AlphaFoldDB" id="A0A1M4MX17"/>
<proteinExistence type="inferred from homology"/>
<dbReference type="InterPro" id="IPR028939">
    <property type="entry name" value="P5C_Rdtase_cat_N"/>
</dbReference>
<gene>
    <name evidence="3" type="ORF">KARMA_0387</name>
</gene>
<organism evidence="3 4">
    <name type="scientific">Donghicola eburneus</name>
    <dbReference type="NCBI Taxonomy" id="393278"/>
    <lineage>
        <taxon>Bacteria</taxon>
        <taxon>Pseudomonadati</taxon>
        <taxon>Pseudomonadota</taxon>
        <taxon>Alphaproteobacteria</taxon>
        <taxon>Rhodobacterales</taxon>
        <taxon>Roseobacteraceae</taxon>
        <taxon>Donghicola</taxon>
    </lineage>
</organism>